<evidence type="ECO:0000259" key="5">
    <source>
        <dbReference type="PROSITE" id="PS50011"/>
    </source>
</evidence>
<evidence type="ECO:0000256" key="4">
    <source>
        <dbReference type="PROSITE-ProRule" id="PRU10141"/>
    </source>
</evidence>
<keyword evidence="3 4" id="KW-0067">ATP-binding</keyword>
<dbReference type="InterPro" id="IPR000719">
    <property type="entry name" value="Prot_kinase_dom"/>
</dbReference>
<dbReference type="GeneID" id="70233783"/>
<keyword evidence="1" id="KW-0808">Transferase</keyword>
<dbReference type="GO" id="GO:0030447">
    <property type="term" value="P:filamentous growth"/>
    <property type="evidence" value="ECO:0007669"/>
    <property type="project" value="UniProtKB-ARBA"/>
</dbReference>
<feature type="binding site" evidence="4">
    <location>
        <position position="42"/>
    </location>
    <ligand>
        <name>ATP</name>
        <dbReference type="ChEBI" id="CHEBI:30616"/>
    </ligand>
</feature>
<sequence length="337" mass="37776">MQQGKRSDFEFGKRIGGGRFSDVYRCIAKNISGLEGLEVAIKVVEPEDDVPPHNVRNELKLLQKLAESRITDGTAQNVVPLLAFFQSSIEIGLVFPLYTVDLHGVMAHYTKYRSNFNLEDGSITKKAQNNLSIAQIKRIFTGLLRGLAFIHRNGIIHRDINPNNIMFESTENLQPVIIDFGISYQEPNNNGLEKPDSKITDIATGYYKAPELLLSVRNYTNKVDIWSAGVILMLIASQGFTTPYSTDSAHSDLALLASIFNTFGTPPEDWEEVKSSRSYTAMNAAFFKKERTPADNLLSKLKDNKHFIQVFNDMMVYESSKRIAATEALAQLENSID</sequence>
<protein>
    <recommendedName>
        <fullName evidence="5">Protein kinase domain-containing protein</fullName>
    </recommendedName>
</protein>
<dbReference type="SUPFAM" id="SSF56112">
    <property type="entry name" value="Protein kinase-like (PK-like)"/>
    <property type="match status" value="1"/>
</dbReference>
<evidence type="ECO:0000256" key="3">
    <source>
        <dbReference type="ARBA" id="ARBA00022840"/>
    </source>
</evidence>
<feature type="domain" description="Protein kinase" evidence="5">
    <location>
        <begin position="9"/>
        <end position="337"/>
    </location>
</feature>
<keyword evidence="1" id="KW-0418">Kinase</keyword>
<reference evidence="6" key="1">
    <citation type="journal article" date="2021" name="Open Biol.">
        <title>Shared evolutionary footprints suggest mitochondrial oxidative damage underlies multiple complex I losses in fungi.</title>
        <authorList>
            <person name="Schikora-Tamarit M.A."/>
            <person name="Marcet-Houben M."/>
            <person name="Nosek J."/>
            <person name="Gabaldon T."/>
        </authorList>
    </citation>
    <scope>NUCLEOTIDE SEQUENCE</scope>
    <source>
        <strain evidence="6">CBS6075</strain>
    </source>
</reference>
<dbReference type="AlphaFoldDB" id="A0A9P8PA19"/>
<dbReference type="PROSITE" id="PS50011">
    <property type="entry name" value="PROTEIN_KINASE_DOM"/>
    <property type="match status" value="1"/>
</dbReference>
<dbReference type="InterPro" id="IPR011009">
    <property type="entry name" value="Kinase-like_dom_sf"/>
</dbReference>
<evidence type="ECO:0000313" key="6">
    <source>
        <dbReference type="EMBL" id="KAH3668062.1"/>
    </source>
</evidence>
<keyword evidence="2 4" id="KW-0547">Nucleotide-binding</keyword>
<dbReference type="Gene3D" id="1.10.510.10">
    <property type="entry name" value="Transferase(Phosphotransferase) domain 1"/>
    <property type="match status" value="1"/>
</dbReference>
<evidence type="ECO:0000256" key="2">
    <source>
        <dbReference type="ARBA" id="ARBA00022741"/>
    </source>
</evidence>
<name>A0A9P8PA19_9ASCO</name>
<evidence type="ECO:0000256" key="1">
    <source>
        <dbReference type="ARBA" id="ARBA00022527"/>
    </source>
</evidence>
<organism evidence="6 7">
    <name type="scientific">Ogataea philodendri</name>
    <dbReference type="NCBI Taxonomy" id="1378263"/>
    <lineage>
        <taxon>Eukaryota</taxon>
        <taxon>Fungi</taxon>
        <taxon>Dikarya</taxon>
        <taxon>Ascomycota</taxon>
        <taxon>Saccharomycotina</taxon>
        <taxon>Pichiomycetes</taxon>
        <taxon>Pichiales</taxon>
        <taxon>Pichiaceae</taxon>
        <taxon>Ogataea</taxon>
    </lineage>
</organism>
<dbReference type="Pfam" id="PF00069">
    <property type="entry name" value="Pkinase"/>
    <property type="match status" value="1"/>
</dbReference>
<dbReference type="RefSeq" id="XP_046062476.1">
    <property type="nucleotide sequence ID" value="XM_046202618.1"/>
</dbReference>
<dbReference type="InterPro" id="IPR050117">
    <property type="entry name" value="MAPK"/>
</dbReference>
<gene>
    <name evidence="6" type="ORF">OGAPHI_001816</name>
</gene>
<dbReference type="EMBL" id="JAEUBE010000158">
    <property type="protein sequence ID" value="KAH3668062.1"/>
    <property type="molecule type" value="Genomic_DNA"/>
</dbReference>
<dbReference type="Proteomes" id="UP000769157">
    <property type="component" value="Unassembled WGS sequence"/>
</dbReference>
<dbReference type="Gene3D" id="3.30.200.20">
    <property type="entry name" value="Phosphorylase Kinase, domain 1"/>
    <property type="match status" value="1"/>
</dbReference>
<dbReference type="OrthoDB" id="413582at2759"/>
<dbReference type="GO" id="GO:0005524">
    <property type="term" value="F:ATP binding"/>
    <property type="evidence" value="ECO:0007669"/>
    <property type="project" value="UniProtKB-UniRule"/>
</dbReference>
<reference evidence="6" key="2">
    <citation type="submission" date="2021-01" db="EMBL/GenBank/DDBJ databases">
        <authorList>
            <person name="Schikora-Tamarit M.A."/>
        </authorList>
    </citation>
    <scope>NUCLEOTIDE SEQUENCE</scope>
    <source>
        <strain evidence="6">CBS6075</strain>
    </source>
</reference>
<dbReference type="GO" id="GO:0004674">
    <property type="term" value="F:protein serine/threonine kinase activity"/>
    <property type="evidence" value="ECO:0007669"/>
    <property type="project" value="UniProtKB-KW"/>
</dbReference>
<keyword evidence="1" id="KW-0723">Serine/threonine-protein kinase</keyword>
<proteinExistence type="predicted"/>
<dbReference type="InterPro" id="IPR017441">
    <property type="entry name" value="Protein_kinase_ATP_BS"/>
</dbReference>
<keyword evidence="7" id="KW-1185">Reference proteome</keyword>
<comment type="caution">
    <text evidence="6">The sequence shown here is derived from an EMBL/GenBank/DDBJ whole genome shotgun (WGS) entry which is preliminary data.</text>
</comment>
<dbReference type="PROSITE" id="PS00107">
    <property type="entry name" value="PROTEIN_KINASE_ATP"/>
    <property type="match status" value="1"/>
</dbReference>
<evidence type="ECO:0000313" key="7">
    <source>
        <dbReference type="Proteomes" id="UP000769157"/>
    </source>
</evidence>
<accession>A0A9P8PA19</accession>
<dbReference type="PANTHER" id="PTHR24055">
    <property type="entry name" value="MITOGEN-ACTIVATED PROTEIN KINASE"/>
    <property type="match status" value="1"/>
</dbReference>